<dbReference type="GO" id="GO:0043186">
    <property type="term" value="C:P granule"/>
    <property type="evidence" value="ECO:0007669"/>
    <property type="project" value="TreeGrafter"/>
</dbReference>
<evidence type="ECO:0000313" key="4">
    <source>
        <dbReference type="Ensembl" id="ENSCMMP00000023881.1"/>
    </source>
</evidence>
<feature type="region of interest" description="Disordered" evidence="2">
    <location>
        <begin position="562"/>
        <end position="691"/>
    </location>
</feature>
<dbReference type="GO" id="GO:0034587">
    <property type="term" value="P:piRNA processing"/>
    <property type="evidence" value="ECO:0007669"/>
    <property type="project" value="TreeGrafter"/>
</dbReference>
<dbReference type="SUPFAM" id="SSF54791">
    <property type="entry name" value="Eukaryotic type KH-domain (KH-domain type I)"/>
    <property type="match status" value="2"/>
</dbReference>
<reference evidence="4" key="2">
    <citation type="submission" date="2025-08" db="UniProtKB">
        <authorList>
            <consortium name="Ensembl"/>
        </authorList>
    </citation>
    <scope>IDENTIFICATION</scope>
</reference>
<feature type="compositionally biased region" description="Gly residues" evidence="2">
    <location>
        <begin position="655"/>
        <end position="666"/>
    </location>
</feature>
<dbReference type="Gene3D" id="2.40.50.90">
    <property type="match status" value="1"/>
</dbReference>
<protein>
    <submittedName>
        <fullName evidence="4">Tudor and KH domain containing</fullName>
    </submittedName>
</protein>
<keyword evidence="1" id="KW-0694">RNA-binding</keyword>
<dbReference type="GO" id="GO:0030719">
    <property type="term" value="P:P granule organization"/>
    <property type="evidence" value="ECO:0007669"/>
    <property type="project" value="TreeGrafter"/>
</dbReference>
<feature type="compositionally biased region" description="Gly residues" evidence="2">
    <location>
        <begin position="675"/>
        <end position="691"/>
    </location>
</feature>
<feature type="compositionally biased region" description="Gly residues" evidence="2">
    <location>
        <begin position="564"/>
        <end position="580"/>
    </location>
</feature>
<dbReference type="Ensembl" id="ENSCMMT00000026154.1">
    <property type="protein sequence ID" value="ENSCMMP00000023881.1"/>
    <property type="gene ID" value="ENSCMMG00000014878.1"/>
</dbReference>
<dbReference type="InterPro" id="IPR050621">
    <property type="entry name" value="Tudor_domain_containing"/>
</dbReference>
<dbReference type="Proteomes" id="UP000694556">
    <property type="component" value="Chromosome 26"/>
</dbReference>
<feature type="region of interest" description="Disordered" evidence="2">
    <location>
        <begin position="480"/>
        <end position="515"/>
    </location>
</feature>
<evidence type="ECO:0000256" key="2">
    <source>
        <dbReference type="SAM" id="MobiDB-lite"/>
    </source>
</evidence>
<dbReference type="InterPro" id="IPR035437">
    <property type="entry name" value="SNase_OB-fold_sf"/>
</dbReference>
<dbReference type="SMART" id="SM00333">
    <property type="entry name" value="TUDOR"/>
    <property type="match status" value="1"/>
</dbReference>
<accession>A0A8C3GP29</accession>
<dbReference type="GO" id="GO:0003723">
    <property type="term" value="F:RNA binding"/>
    <property type="evidence" value="ECO:0007669"/>
    <property type="project" value="UniProtKB-UniRule"/>
</dbReference>
<dbReference type="InterPro" id="IPR036612">
    <property type="entry name" value="KH_dom_type_1_sf"/>
</dbReference>
<dbReference type="GO" id="GO:0005739">
    <property type="term" value="C:mitochondrion"/>
    <property type="evidence" value="ECO:0007669"/>
    <property type="project" value="UniProtKB-ARBA"/>
</dbReference>
<dbReference type="PANTHER" id="PTHR22948">
    <property type="entry name" value="TUDOR DOMAIN CONTAINING PROTEIN"/>
    <property type="match status" value="1"/>
</dbReference>
<dbReference type="PROSITE" id="PS50304">
    <property type="entry name" value="TUDOR"/>
    <property type="match status" value="1"/>
</dbReference>
<dbReference type="Pfam" id="PF00013">
    <property type="entry name" value="KH_1"/>
    <property type="match status" value="2"/>
</dbReference>
<feature type="region of interest" description="Disordered" evidence="2">
    <location>
        <begin position="214"/>
        <end position="268"/>
    </location>
</feature>
<feature type="compositionally biased region" description="Pro residues" evidence="2">
    <location>
        <begin position="626"/>
        <end position="641"/>
    </location>
</feature>
<reference evidence="4" key="3">
    <citation type="submission" date="2025-09" db="UniProtKB">
        <authorList>
            <consortium name="Ensembl"/>
        </authorList>
    </citation>
    <scope>IDENTIFICATION</scope>
</reference>
<dbReference type="Gene3D" id="3.30.1370.10">
    <property type="entry name" value="K Homology domain, type 1"/>
    <property type="match status" value="2"/>
</dbReference>
<organism evidence="4 5">
    <name type="scientific">Cairina moschata</name>
    <name type="common">Muscovy duck</name>
    <dbReference type="NCBI Taxonomy" id="8855"/>
    <lineage>
        <taxon>Eukaryota</taxon>
        <taxon>Metazoa</taxon>
        <taxon>Chordata</taxon>
        <taxon>Craniata</taxon>
        <taxon>Vertebrata</taxon>
        <taxon>Euteleostomi</taxon>
        <taxon>Archelosauria</taxon>
        <taxon>Archosauria</taxon>
        <taxon>Dinosauria</taxon>
        <taxon>Saurischia</taxon>
        <taxon>Theropoda</taxon>
        <taxon>Coelurosauria</taxon>
        <taxon>Aves</taxon>
        <taxon>Neognathae</taxon>
        <taxon>Galloanserae</taxon>
        <taxon>Anseriformes</taxon>
        <taxon>Anatidae</taxon>
        <taxon>Anatinae</taxon>
        <taxon>Cairina</taxon>
    </lineage>
</organism>
<dbReference type="PANTHER" id="PTHR22948:SF18">
    <property type="entry name" value="TUDOR AND KH DOMAIN-CONTAINING PROTEIN"/>
    <property type="match status" value="1"/>
</dbReference>
<dbReference type="Gene3D" id="2.30.30.140">
    <property type="match status" value="1"/>
</dbReference>
<feature type="domain" description="Tudor" evidence="3">
    <location>
        <begin position="346"/>
        <end position="405"/>
    </location>
</feature>
<proteinExistence type="predicted"/>
<evidence type="ECO:0000259" key="3">
    <source>
        <dbReference type="PROSITE" id="PS50304"/>
    </source>
</evidence>
<dbReference type="InterPro" id="IPR002999">
    <property type="entry name" value="Tudor"/>
</dbReference>
<sequence length="691" mass="72055">MAARGGLGLSGLQKAAVLLGLPAGAAVLYIVYRRYREGREDRATFVGAEELEAEVRVPRAAVRALIGRQGATIRKLRQETGARITLEEEEEEEEEEEGGGAERLLLIAGSPGQVCRAQAAVRRVLADSAPVLEQLRVPHTAVGRIIGRGGETVRGICHSSGAKVQCERRSEAGTAPTRLIRLSGTRREVAAAKKLIVEKLLEDDAFRKELARAAAARGHRKQPLGSRREPGLPAPPEHGAGAGAGGWPGGVAALLGEGPPEEPGGQSEALEELAVGAEVAVPKFEVPSPEFGFPAAEPLEVYVSAAENPEHFWVQLVGERSLQLDQLTARMSRYYEGSGRTAELAAVQAGDIVAAPYGADGDWYRARVLGALPGGGWDLYYVDFGDNGEATPGALRALRSDFLSLPFQAIECSLAGVAPVGTEWAEAALDAFEQLTHCARWKPLRARVCSYGRRGPRTWPRVSLSHEDLDVAAELVRLGHAAPRPREEEEEEEEEWEEEEAAGDEAPRWGTETPVRGPAVGRLLGGVPVCSAPRQAGGVVLGSPLVFWGVPVCFGAGRGAQDRAGGGPDPMAGGWDGGVLGSSPPHPEPCCERGRAGAGNGAVPVQEDGTGASPENLPEPRGSPSEEPPTPAAPTPAPPTPSCLSPPGKLRPGRAGPGPRGGGQKGPGCAPAVLWGGGVPGEGSRGGGALL</sequence>
<evidence type="ECO:0000256" key="1">
    <source>
        <dbReference type="PROSITE-ProRule" id="PRU00117"/>
    </source>
</evidence>
<feature type="compositionally biased region" description="Acidic residues" evidence="2">
    <location>
        <begin position="488"/>
        <end position="503"/>
    </location>
</feature>
<feature type="compositionally biased region" description="Gly residues" evidence="2">
    <location>
        <begin position="240"/>
        <end position="249"/>
    </location>
</feature>
<dbReference type="AlphaFoldDB" id="A0A8C3GP29"/>
<dbReference type="InterPro" id="IPR004087">
    <property type="entry name" value="KH_dom"/>
</dbReference>
<dbReference type="PROSITE" id="PS50084">
    <property type="entry name" value="KH_TYPE_1"/>
    <property type="match status" value="2"/>
</dbReference>
<dbReference type="InterPro" id="IPR004088">
    <property type="entry name" value="KH_dom_type_1"/>
</dbReference>
<dbReference type="SUPFAM" id="SSF63748">
    <property type="entry name" value="Tudor/PWWP/MBT"/>
    <property type="match status" value="1"/>
</dbReference>
<evidence type="ECO:0000313" key="5">
    <source>
        <dbReference type="Proteomes" id="UP000694556"/>
    </source>
</evidence>
<name>A0A8C3GP29_CAIMO</name>
<dbReference type="GO" id="GO:0007283">
    <property type="term" value="P:spermatogenesis"/>
    <property type="evidence" value="ECO:0007669"/>
    <property type="project" value="TreeGrafter"/>
</dbReference>
<dbReference type="SMART" id="SM00322">
    <property type="entry name" value="KH"/>
    <property type="match status" value="2"/>
</dbReference>
<dbReference type="Pfam" id="PF00567">
    <property type="entry name" value="TUDOR"/>
    <property type="match status" value="1"/>
</dbReference>
<keyword evidence="5" id="KW-1185">Reference proteome</keyword>
<reference evidence="4" key="1">
    <citation type="submission" date="2018-09" db="EMBL/GenBank/DDBJ databases">
        <title>Common duck and Muscovy duck high density SNP chip.</title>
        <authorList>
            <person name="Vignal A."/>
            <person name="Thebault N."/>
            <person name="Warren W.C."/>
        </authorList>
    </citation>
    <scope>NUCLEOTIDE SEQUENCE [LARGE SCALE GENOMIC DNA]</scope>
</reference>